<dbReference type="Proteomes" id="UP001634394">
    <property type="component" value="Unassembled WGS sequence"/>
</dbReference>
<dbReference type="PROSITE" id="PS51406">
    <property type="entry name" value="FIBRINOGEN_C_2"/>
    <property type="match status" value="1"/>
</dbReference>
<comment type="subcellular location">
    <subcellularLocation>
        <location evidence="1">Secreted</location>
    </subcellularLocation>
</comment>
<dbReference type="FunFam" id="3.90.215.10:FF:000001">
    <property type="entry name" value="Tenascin isoform 1"/>
    <property type="match status" value="1"/>
</dbReference>
<feature type="domain" description="Fibrinogen C-terminal" evidence="9">
    <location>
        <begin position="318"/>
        <end position="539"/>
    </location>
</feature>
<evidence type="ECO:0000259" key="9">
    <source>
        <dbReference type="PROSITE" id="PS51406"/>
    </source>
</evidence>
<dbReference type="SMART" id="SM00186">
    <property type="entry name" value="FBG"/>
    <property type="match status" value="1"/>
</dbReference>
<accession>A0ABD3VYH5</accession>
<dbReference type="PANTHER" id="PTHR47221">
    <property type="entry name" value="FIBRINOGEN ALPHA CHAIN"/>
    <property type="match status" value="1"/>
</dbReference>
<name>A0ABD3VYH5_SINWO</name>
<keyword evidence="11" id="KW-1185">Reference proteome</keyword>
<dbReference type="Pfam" id="PF00147">
    <property type="entry name" value="Fibrinogen_C"/>
    <property type="match status" value="1"/>
</dbReference>
<evidence type="ECO:0000256" key="7">
    <source>
        <dbReference type="SAM" id="Coils"/>
    </source>
</evidence>
<comment type="caution">
    <text evidence="10">The sequence shown here is derived from an EMBL/GenBank/DDBJ whole genome shotgun (WGS) entry which is preliminary data.</text>
</comment>
<dbReference type="CDD" id="cd00087">
    <property type="entry name" value="FReD"/>
    <property type="match status" value="1"/>
</dbReference>
<evidence type="ECO:0000256" key="5">
    <source>
        <dbReference type="ARBA" id="ARBA00023157"/>
    </source>
</evidence>
<keyword evidence="2" id="KW-0964">Secreted</keyword>
<dbReference type="InterPro" id="IPR014716">
    <property type="entry name" value="Fibrinogen_a/b/g_C_1"/>
</dbReference>
<dbReference type="Gene3D" id="1.20.5.340">
    <property type="match status" value="1"/>
</dbReference>
<evidence type="ECO:0000256" key="1">
    <source>
        <dbReference type="ARBA" id="ARBA00004613"/>
    </source>
</evidence>
<reference evidence="10 11" key="1">
    <citation type="submission" date="2024-11" db="EMBL/GenBank/DDBJ databases">
        <title>Chromosome-level genome assembly of the freshwater bivalve Anodonta woodiana.</title>
        <authorList>
            <person name="Chen X."/>
        </authorList>
    </citation>
    <scope>NUCLEOTIDE SEQUENCE [LARGE SCALE GENOMIC DNA]</scope>
    <source>
        <strain evidence="10">MN2024</strain>
        <tissue evidence="10">Gills</tissue>
    </source>
</reference>
<dbReference type="EMBL" id="JBJQND010000009">
    <property type="protein sequence ID" value="KAL3866691.1"/>
    <property type="molecule type" value="Genomic_DNA"/>
</dbReference>
<feature type="chain" id="PRO_5044890294" description="Fibrinogen C-terminal domain-containing protein" evidence="8">
    <location>
        <begin position="19"/>
        <end position="539"/>
    </location>
</feature>
<organism evidence="10 11">
    <name type="scientific">Sinanodonta woodiana</name>
    <name type="common">Chinese pond mussel</name>
    <name type="synonym">Anodonta woodiana</name>
    <dbReference type="NCBI Taxonomy" id="1069815"/>
    <lineage>
        <taxon>Eukaryota</taxon>
        <taxon>Metazoa</taxon>
        <taxon>Spiralia</taxon>
        <taxon>Lophotrochozoa</taxon>
        <taxon>Mollusca</taxon>
        <taxon>Bivalvia</taxon>
        <taxon>Autobranchia</taxon>
        <taxon>Heteroconchia</taxon>
        <taxon>Palaeoheterodonta</taxon>
        <taxon>Unionida</taxon>
        <taxon>Unionoidea</taxon>
        <taxon>Unionidae</taxon>
        <taxon>Unioninae</taxon>
        <taxon>Sinanodonta</taxon>
    </lineage>
</organism>
<keyword evidence="5" id="KW-1015">Disulfide bond</keyword>
<keyword evidence="4 7" id="KW-0175">Coiled coil</keyword>
<dbReference type="InterPro" id="IPR036056">
    <property type="entry name" value="Fibrinogen-like_C"/>
</dbReference>
<feature type="signal peptide" evidence="8">
    <location>
        <begin position="1"/>
        <end position="18"/>
    </location>
</feature>
<sequence>MKFHVISVFYLAAGVVPLFETQVDHCNYSFQIWQPDQNVLHKLQLIQAFIDNMTHYLEAELLKLKYSNSNDRLRHQNTSIRLERDIMALKMKHTEDMSTLKAVSLETSLIKDRLQKIDFRVDDFILHLSGKNLKTYKHKGKVRKDRMVSNMTLKMDEHYMLGVLRGMVADLKAEWIMVKRDLLDLKFKTSELTDGYGELRNATGDVAKEFRLVREKLLDHFDTEESGSRNIFKAEAKMNNLEETVEALQVSVNEILSNLINAKNEMTNLHKEKTSLEKDVKDLQSQYSTLSQYYRTSAGGTAYQNTKSVPDVSTTVLETYKSLPQDCQDIYEYGFRSSGVYQIKPRNAAYLDSVYCEMVNGSGLTVIQRRTDGLLSFNNGWLEYKVGFGNLYGDFWIGNEILHGITTQRNYALRVDMWDWESNKAYAEYFKFVVDGERSKYMLHVSDYNGDAGDSLSYHNLMKFSTKDLDNDLHIRNCAAENKAGWWYNQCYSSHLNGVYHKGWYPGQSAFADGIVWYTLKSSERYSLRKVEMKLKRLD</sequence>
<keyword evidence="6" id="KW-0325">Glycoprotein</keyword>
<dbReference type="Gene3D" id="3.90.215.10">
    <property type="entry name" value="Gamma Fibrinogen, chain A, domain 1"/>
    <property type="match status" value="1"/>
</dbReference>
<dbReference type="PANTHER" id="PTHR47221:SF6">
    <property type="entry name" value="FIBRINOGEN ALPHA CHAIN"/>
    <property type="match status" value="1"/>
</dbReference>
<evidence type="ECO:0000256" key="4">
    <source>
        <dbReference type="ARBA" id="ARBA00023054"/>
    </source>
</evidence>
<evidence type="ECO:0000313" key="11">
    <source>
        <dbReference type="Proteomes" id="UP001634394"/>
    </source>
</evidence>
<dbReference type="PROSITE" id="PS00514">
    <property type="entry name" value="FIBRINOGEN_C_1"/>
    <property type="match status" value="1"/>
</dbReference>
<feature type="coiled-coil region" evidence="7">
    <location>
        <begin position="231"/>
        <end position="286"/>
    </location>
</feature>
<proteinExistence type="predicted"/>
<dbReference type="AlphaFoldDB" id="A0ABD3VYH5"/>
<dbReference type="InterPro" id="IPR037579">
    <property type="entry name" value="FIB_ANG-like"/>
</dbReference>
<evidence type="ECO:0000313" key="10">
    <source>
        <dbReference type="EMBL" id="KAL3866691.1"/>
    </source>
</evidence>
<dbReference type="SUPFAM" id="SSF56496">
    <property type="entry name" value="Fibrinogen C-terminal domain-like"/>
    <property type="match status" value="1"/>
</dbReference>
<gene>
    <name evidence="10" type="ORF">ACJMK2_043972</name>
</gene>
<evidence type="ECO:0000256" key="3">
    <source>
        <dbReference type="ARBA" id="ARBA00022729"/>
    </source>
</evidence>
<evidence type="ECO:0000256" key="6">
    <source>
        <dbReference type="ARBA" id="ARBA00023180"/>
    </source>
</evidence>
<keyword evidence="3 8" id="KW-0732">Signal</keyword>
<dbReference type="InterPro" id="IPR002181">
    <property type="entry name" value="Fibrinogen_a/b/g_C_dom"/>
</dbReference>
<dbReference type="InterPro" id="IPR020837">
    <property type="entry name" value="Fibrinogen_CS"/>
</dbReference>
<evidence type="ECO:0000256" key="2">
    <source>
        <dbReference type="ARBA" id="ARBA00022525"/>
    </source>
</evidence>
<dbReference type="GO" id="GO:0005576">
    <property type="term" value="C:extracellular region"/>
    <property type="evidence" value="ECO:0007669"/>
    <property type="project" value="UniProtKB-SubCell"/>
</dbReference>
<evidence type="ECO:0000256" key="8">
    <source>
        <dbReference type="SAM" id="SignalP"/>
    </source>
</evidence>
<protein>
    <recommendedName>
        <fullName evidence="9">Fibrinogen C-terminal domain-containing protein</fullName>
    </recommendedName>
</protein>